<sequence>KFEKDEPLLTTSIVAKRLGITPDRLRTYDTEKLINTQRVKTGKVQKRLYSLYDVEWLQCLRILVKDHKMSISSIKILLQILYKNPSTILPKNEIGEVLHEMTLNPNFKPVVKNF</sequence>
<name>A0A9D1FWR1_9BACT</name>
<feature type="domain" description="HTH merR-type" evidence="1">
    <location>
        <begin position="8"/>
        <end position="80"/>
    </location>
</feature>
<reference evidence="2" key="1">
    <citation type="submission" date="2020-10" db="EMBL/GenBank/DDBJ databases">
        <authorList>
            <person name="Gilroy R."/>
        </authorList>
    </citation>
    <scope>NUCLEOTIDE SEQUENCE</scope>
    <source>
        <strain evidence="2">CHK152-2994</strain>
    </source>
</reference>
<dbReference type="EMBL" id="DVJO01000130">
    <property type="protein sequence ID" value="HIS83134.1"/>
    <property type="molecule type" value="Genomic_DNA"/>
</dbReference>
<dbReference type="Proteomes" id="UP000824139">
    <property type="component" value="Unassembled WGS sequence"/>
</dbReference>
<organism evidence="2 3">
    <name type="scientific">Candidatus Scatenecus faecavium</name>
    <dbReference type="NCBI Taxonomy" id="2840915"/>
    <lineage>
        <taxon>Bacteria</taxon>
        <taxon>Candidatus Scatenecus</taxon>
    </lineage>
</organism>
<evidence type="ECO:0000259" key="1">
    <source>
        <dbReference type="PROSITE" id="PS50937"/>
    </source>
</evidence>
<dbReference type="CDD" id="cd00592">
    <property type="entry name" value="HTH_MerR-like"/>
    <property type="match status" value="1"/>
</dbReference>
<dbReference type="Pfam" id="PF13411">
    <property type="entry name" value="MerR_1"/>
    <property type="match status" value="1"/>
</dbReference>
<dbReference type="AlphaFoldDB" id="A0A9D1FWR1"/>
<dbReference type="SUPFAM" id="SSF46955">
    <property type="entry name" value="Putative DNA-binding domain"/>
    <property type="match status" value="1"/>
</dbReference>
<proteinExistence type="predicted"/>
<dbReference type="PROSITE" id="PS50937">
    <property type="entry name" value="HTH_MERR_2"/>
    <property type="match status" value="1"/>
</dbReference>
<dbReference type="InterPro" id="IPR000551">
    <property type="entry name" value="MerR-type_HTH_dom"/>
</dbReference>
<feature type="non-terminal residue" evidence="2">
    <location>
        <position position="1"/>
    </location>
</feature>
<reference evidence="2" key="2">
    <citation type="journal article" date="2021" name="PeerJ">
        <title>Extensive microbial diversity within the chicken gut microbiome revealed by metagenomics and culture.</title>
        <authorList>
            <person name="Gilroy R."/>
            <person name="Ravi A."/>
            <person name="Getino M."/>
            <person name="Pursley I."/>
            <person name="Horton D.L."/>
            <person name="Alikhan N.F."/>
            <person name="Baker D."/>
            <person name="Gharbi K."/>
            <person name="Hall N."/>
            <person name="Watson M."/>
            <person name="Adriaenssens E.M."/>
            <person name="Foster-Nyarko E."/>
            <person name="Jarju S."/>
            <person name="Secka A."/>
            <person name="Antonio M."/>
            <person name="Oren A."/>
            <person name="Chaudhuri R.R."/>
            <person name="La Ragione R."/>
            <person name="Hildebrand F."/>
            <person name="Pallen M.J."/>
        </authorList>
    </citation>
    <scope>NUCLEOTIDE SEQUENCE</scope>
    <source>
        <strain evidence="2">CHK152-2994</strain>
    </source>
</reference>
<dbReference type="SMART" id="SM00422">
    <property type="entry name" value="HTH_MERR"/>
    <property type="match status" value="1"/>
</dbReference>
<dbReference type="InterPro" id="IPR009061">
    <property type="entry name" value="DNA-bd_dom_put_sf"/>
</dbReference>
<evidence type="ECO:0000313" key="2">
    <source>
        <dbReference type="EMBL" id="HIS83134.1"/>
    </source>
</evidence>
<dbReference type="GO" id="GO:0003677">
    <property type="term" value="F:DNA binding"/>
    <property type="evidence" value="ECO:0007669"/>
    <property type="project" value="InterPro"/>
</dbReference>
<protein>
    <submittedName>
        <fullName evidence="2">MerR family transcriptional regulator</fullName>
    </submittedName>
</protein>
<gene>
    <name evidence="2" type="ORF">IAD41_05975</name>
</gene>
<accession>A0A9D1FWR1</accession>
<dbReference type="GO" id="GO:0006355">
    <property type="term" value="P:regulation of DNA-templated transcription"/>
    <property type="evidence" value="ECO:0007669"/>
    <property type="project" value="InterPro"/>
</dbReference>
<dbReference type="Gene3D" id="1.10.1660.10">
    <property type="match status" value="1"/>
</dbReference>
<evidence type="ECO:0000313" key="3">
    <source>
        <dbReference type="Proteomes" id="UP000824139"/>
    </source>
</evidence>
<comment type="caution">
    <text evidence="2">The sequence shown here is derived from an EMBL/GenBank/DDBJ whole genome shotgun (WGS) entry which is preliminary data.</text>
</comment>